<keyword evidence="3 6" id="KW-0479">Metal-binding</keyword>
<evidence type="ECO:0000256" key="5">
    <source>
        <dbReference type="ARBA" id="ARBA00023014"/>
    </source>
</evidence>
<dbReference type="GO" id="GO:0046872">
    <property type="term" value="F:metal ion binding"/>
    <property type="evidence" value="ECO:0007669"/>
    <property type="project" value="UniProtKB-KW"/>
</dbReference>
<reference evidence="8" key="1">
    <citation type="journal article" date="2020" name="mSystems">
        <title>Genome- and Community-Level Interaction Insights into Carbon Utilization and Element Cycling Functions of Hydrothermarchaeota in Hydrothermal Sediment.</title>
        <authorList>
            <person name="Zhou Z."/>
            <person name="Liu Y."/>
            <person name="Xu W."/>
            <person name="Pan J."/>
            <person name="Luo Z.H."/>
            <person name="Li M."/>
        </authorList>
    </citation>
    <scope>NUCLEOTIDE SEQUENCE [LARGE SCALE GENOMIC DNA]</scope>
    <source>
        <strain evidence="8">SpSt-658</strain>
    </source>
</reference>
<evidence type="ECO:0000256" key="1">
    <source>
        <dbReference type="ARBA" id="ARBA00022485"/>
    </source>
</evidence>
<keyword evidence="2 6" id="KW-0949">S-adenosyl-L-methionine</keyword>
<dbReference type="SFLD" id="SFLDG01101">
    <property type="entry name" value="Uncharacterised_Radical_SAM_Su"/>
    <property type="match status" value="1"/>
</dbReference>
<feature type="domain" description="Radical SAM core" evidence="7">
    <location>
        <begin position="67"/>
        <end position="279"/>
    </location>
</feature>
<dbReference type="SFLD" id="SFLDS00029">
    <property type="entry name" value="Radical_SAM"/>
    <property type="match status" value="1"/>
</dbReference>
<dbReference type="InterPro" id="IPR034457">
    <property type="entry name" value="Organic_radical-activating"/>
</dbReference>
<dbReference type="SUPFAM" id="SSF102114">
    <property type="entry name" value="Radical SAM enzymes"/>
    <property type="match status" value="1"/>
</dbReference>
<dbReference type="GO" id="GO:0003824">
    <property type="term" value="F:catalytic activity"/>
    <property type="evidence" value="ECO:0007669"/>
    <property type="project" value="InterPro"/>
</dbReference>
<dbReference type="PROSITE" id="PS51918">
    <property type="entry name" value="RADICAL_SAM"/>
    <property type="match status" value="1"/>
</dbReference>
<proteinExistence type="predicted"/>
<evidence type="ECO:0000313" key="8">
    <source>
        <dbReference type="EMBL" id="HGM07566.1"/>
    </source>
</evidence>
<evidence type="ECO:0000259" key="7">
    <source>
        <dbReference type="PROSITE" id="PS51918"/>
    </source>
</evidence>
<dbReference type="Gene3D" id="3.20.20.70">
    <property type="entry name" value="Aldolase class I"/>
    <property type="match status" value="1"/>
</dbReference>
<dbReference type="PANTHER" id="PTHR30352">
    <property type="entry name" value="PYRUVATE FORMATE-LYASE-ACTIVATING ENZYME"/>
    <property type="match status" value="1"/>
</dbReference>
<dbReference type="EMBL" id="DTCA01000121">
    <property type="protein sequence ID" value="HGM07566.1"/>
    <property type="molecule type" value="Genomic_DNA"/>
</dbReference>
<sequence length="347" mass="40655">MRIAKFWRNIDNNVAECYTCERRCRIDYGRKGICGNYVNVNGKLYNIGYGKISALESRPIEIKPLFHYWPNSTSLTFSFWGCNFYCPWCQNHHISFRHPKEDDEYLPPHSIIALAIENRDEGLCASFNEPTVSIEYVLDLAELARDYGLYFSIVTNGYQTIRVIEEALKAGIDGWSIDIKGCPKMKKALVNIDHWIIYRNAKYIIDRGGHVEIVYLVVTNTNDLDECIEWIIDTHLSTVGPKTPLHINRYYPAYKWYEPPTSLDKLISIALRAKREGIEFVYLGNTEDPTFETTYCPKCGKKLVYRWMYRVKEFNMYRDGNVYRCPRCNYEIPIKGKYISWKKSLIL</sequence>
<dbReference type="InterPro" id="IPR027596">
    <property type="entry name" value="AmmeMemoSam_rS"/>
</dbReference>
<dbReference type="InterPro" id="IPR058240">
    <property type="entry name" value="rSAM_sf"/>
</dbReference>
<protein>
    <submittedName>
        <fullName evidence="8">Radical SAM protein</fullName>
    </submittedName>
</protein>
<keyword evidence="5 6" id="KW-0411">Iron-sulfur</keyword>
<feature type="binding site" evidence="6">
    <location>
        <position position="82"/>
    </location>
    <ligand>
        <name>[4Fe-4S] cluster</name>
        <dbReference type="ChEBI" id="CHEBI:49883"/>
        <note>4Fe-4S-S-AdoMet</note>
    </ligand>
</feature>
<dbReference type="GO" id="GO:0051539">
    <property type="term" value="F:4 iron, 4 sulfur cluster binding"/>
    <property type="evidence" value="ECO:0007669"/>
    <property type="project" value="UniProtKB-KW"/>
</dbReference>
<evidence type="ECO:0000256" key="2">
    <source>
        <dbReference type="ARBA" id="ARBA00022691"/>
    </source>
</evidence>
<dbReference type="InterPro" id="IPR013785">
    <property type="entry name" value="Aldolase_TIM"/>
</dbReference>
<dbReference type="InterPro" id="IPR016431">
    <property type="entry name" value="Pyrv-formate_lyase-activ_prd"/>
</dbReference>
<keyword evidence="1" id="KW-0004">4Fe-4S</keyword>
<feature type="binding site" evidence="6">
    <location>
        <position position="86"/>
    </location>
    <ligand>
        <name>[4Fe-4S] cluster</name>
        <dbReference type="ChEBI" id="CHEBI:49883"/>
        <note>4Fe-4S-S-AdoMet</note>
    </ligand>
</feature>
<comment type="caution">
    <text evidence="8">The sequence shown here is derived from an EMBL/GenBank/DDBJ whole genome shotgun (WGS) entry which is preliminary data.</text>
</comment>
<evidence type="ECO:0000256" key="4">
    <source>
        <dbReference type="ARBA" id="ARBA00023004"/>
    </source>
</evidence>
<dbReference type="Pfam" id="PF04055">
    <property type="entry name" value="Radical_SAM"/>
    <property type="match status" value="1"/>
</dbReference>
<comment type="cofactor">
    <cofactor evidence="6">
        <name>[4Fe-4S] cluster</name>
        <dbReference type="ChEBI" id="CHEBI:49883"/>
    </cofactor>
    <text evidence="6">Binds 1 [4Fe-4S] cluster. The cluster is coordinated with 3 cysteines and an exchangeable S-adenosyl-L-methionine.</text>
</comment>
<keyword evidence="4 6" id="KW-0408">Iron</keyword>
<evidence type="ECO:0000256" key="6">
    <source>
        <dbReference type="PIRSR" id="PIRSR004869-50"/>
    </source>
</evidence>
<gene>
    <name evidence="8" type="ORF">ENU31_04060</name>
</gene>
<organism evidence="8">
    <name type="scientific">Ignisphaera aggregans</name>
    <dbReference type="NCBI Taxonomy" id="334771"/>
    <lineage>
        <taxon>Archaea</taxon>
        <taxon>Thermoproteota</taxon>
        <taxon>Thermoprotei</taxon>
        <taxon>Desulfurococcales</taxon>
        <taxon>Desulfurococcaceae</taxon>
        <taxon>Ignisphaera</taxon>
    </lineage>
</organism>
<dbReference type="CDD" id="cd01335">
    <property type="entry name" value="Radical_SAM"/>
    <property type="match status" value="1"/>
</dbReference>
<dbReference type="InterPro" id="IPR007197">
    <property type="entry name" value="rSAM"/>
</dbReference>
<feature type="binding site" evidence="6">
    <location>
        <position position="89"/>
    </location>
    <ligand>
        <name>[4Fe-4S] cluster</name>
        <dbReference type="ChEBI" id="CHEBI:49883"/>
        <note>4Fe-4S-S-AdoMet</note>
    </ligand>
</feature>
<dbReference type="AlphaFoldDB" id="A0A7C4D0Z1"/>
<dbReference type="PIRSF" id="PIRSF004869">
    <property type="entry name" value="PflX_prd"/>
    <property type="match status" value="1"/>
</dbReference>
<dbReference type="PANTHER" id="PTHR30352:SF5">
    <property type="entry name" value="PYRUVATE FORMATE-LYASE 1-ACTIVATING ENZYME"/>
    <property type="match status" value="1"/>
</dbReference>
<evidence type="ECO:0000256" key="3">
    <source>
        <dbReference type="ARBA" id="ARBA00022723"/>
    </source>
</evidence>
<accession>A0A7C4D0Z1</accession>
<name>A0A7C4D0Z1_9CREN</name>